<accession>B6XH68</accession>
<evidence type="ECO:0000256" key="3">
    <source>
        <dbReference type="ARBA" id="ARBA00023125"/>
    </source>
</evidence>
<dbReference type="PANTHER" id="PTHR30537:SF70">
    <property type="entry name" value="HTH-TYPE TRANSCRIPTIONAL ACTIVATOR AMPR"/>
    <property type="match status" value="1"/>
</dbReference>
<evidence type="ECO:0000313" key="8">
    <source>
        <dbReference type="Proteomes" id="UP000003729"/>
    </source>
</evidence>
<dbReference type="PRINTS" id="PR00039">
    <property type="entry name" value="HTHLYSR"/>
</dbReference>
<evidence type="ECO:0000256" key="4">
    <source>
        <dbReference type="ARBA" id="ARBA00023159"/>
    </source>
</evidence>
<comment type="similarity">
    <text evidence="1">Belongs to the LysR transcriptional regulatory family.</text>
</comment>
<dbReference type="AlphaFoldDB" id="B6XH68"/>
<gene>
    <name evidence="7" type="ORF">PROVALCAL_02706</name>
</gene>
<dbReference type="EMBL" id="ABXW01000052">
    <property type="protein sequence ID" value="EEB45261.1"/>
    <property type="molecule type" value="Genomic_DNA"/>
</dbReference>
<evidence type="ECO:0000256" key="2">
    <source>
        <dbReference type="ARBA" id="ARBA00023015"/>
    </source>
</evidence>
<keyword evidence="3" id="KW-0238">DNA-binding</keyword>
<dbReference type="eggNOG" id="COG0583">
    <property type="taxonomic scope" value="Bacteria"/>
</dbReference>
<protein>
    <submittedName>
        <fullName evidence="7">LysR substrate binding domain protein</fullName>
    </submittedName>
</protein>
<organism evidence="7 8">
    <name type="scientific">Providencia alcalifaciens DSM 30120</name>
    <dbReference type="NCBI Taxonomy" id="520999"/>
    <lineage>
        <taxon>Bacteria</taxon>
        <taxon>Pseudomonadati</taxon>
        <taxon>Pseudomonadota</taxon>
        <taxon>Gammaproteobacteria</taxon>
        <taxon>Enterobacterales</taxon>
        <taxon>Morganellaceae</taxon>
        <taxon>Providencia</taxon>
    </lineage>
</organism>
<keyword evidence="4" id="KW-0010">Activator</keyword>
<sequence>MAENVRYRLPLNALRAFEASARHLSFTRAGMELNVTQAAVSQQVRALEEQLGLELFIRLPRGLALTDEGLALLPVVSRSFDQIESLLQQFEDGHYHEVLNVSVVGTFAIGWLLPRLSRFSERYPYIDLRIMTHNNVVNLAGEGADFAIRFGEGLWPLVENTPLFSAPHTVLCAEKIARKLKNPIDLQNFPLMRSYRKDEWDKWFLAANVEPWRVKGPVFDSSRLMVEAALLMEGIAIAPSCMFEQELSAGSLVQPFDISVTLGGYWLSRLKSKPMTPAMAIFQQWLLEESNNGNGL</sequence>
<dbReference type="InterPro" id="IPR036388">
    <property type="entry name" value="WH-like_DNA-bd_sf"/>
</dbReference>
<reference evidence="7 8" key="1">
    <citation type="submission" date="2008-10" db="EMBL/GenBank/DDBJ databases">
        <title>Draft genome sequence of Providencia alcalifaciens (DSM 30120).</title>
        <authorList>
            <person name="Sudarsanam P."/>
            <person name="Ley R."/>
            <person name="Guruge J."/>
            <person name="Turnbaugh P.J."/>
            <person name="Mahowald M."/>
            <person name="Liep D."/>
            <person name="Gordon J."/>
        </authorList>
    </citation>
    <scope>NUCLEOTIDE SEQUENCE [LARGE SCALE GENOMIC DNA]</scope>
    <source>
        <strain evidence="7 8">DSM 30120</strain>
    </source>
</reference>
<keyword evidence="2" id="KW-0805">Transcription regulation</keyword>
<dbReference type="Gene3D" id="3.40.190.10">
    <property type="entry name" value="Periplasmic binding protein-like II"/>
    <property type="match status" value="2"/>
</dbReference>
<dbReference type="InterPro" id="IPR058163">
    <property type="entry name" value="LysR-type_TF_proteobact-type"/>
</dbReference>
<dbReference type="InterPro" id="IPR005119">
    <property type="entry name" value="LysR_subst-bd"/>
</dbReference>
<proteinExistence type="inferred from homology"/>
<dbReference type="PROSITE" id="PS50931">
    <property type="entry name" value="HTH_LYSR"/>
    <property type="match status" value="1"/>
</dbReference>
<dbReference type="Gene3D" id="1.10.10.10">
    <property type="entry name" value="Winged helix-like DNA-binding domain superfamily/Winged helix DNA-binding domain"/>
    <property type="match status" value="1"/>
</dbReference>
<dbReference type="SUPFAM" id="SSF46785">
    <property type="entry name" value="Winged helix' DNA-binding domain"/>
    <property type="match status" value="1"/>
</dbReference>
<dbReference type="Pfam" id="PF03466">
    <property type="entry name" value="LysR_substrate"/>
    <property type="match status" value="1"/>
</dbReference>
<dbReference type="Pfam" id="PF00126">
    <property type="entry name" value="HTH_1"/>
    <property type="match status" value="1"/>
</dbReference>
<dbReference type="GeneID" id="57291591"/>
<evidence type="ECO:0000259" key="6">
    <source>
        <dbReference type="PROSITE" id="PS50931"/>
    </source>
</evidence>
<evidence type="ECO:0000313" key="7">
    <source>
        <dbReference type="EMBL" id="EEB45261.1"/>
    </source>
</evidence>
<dbReference type="InterPro" id="IPR000847">
    <property type="entry name" value="LysR_HTH_N"/>
</dbReference>
<name>B6XH68_9GAMM</name>
<dbReference type="PANTHER" id="PTHR30537">
    <property type="entry name" value="HTH-TYPE TRANSCRIPTIONAL REGULATOR"/>
    <property type="match status" value="1"/>
</dbReference>
<dbReference type="InterPro" id="IPR036390">
    <property type="entry name" value="WH_DNA-bd_sf"/>
</dbReference>
<keyword evidence="5" id="KW-0804">Transcription</keyword>
<evidence type="ECO:0000256" key="1">
    <source>
        <dbReference type="ARBA" id="ARBA00009437"/>
    </source>
</evidence>
<dbReference type="RefSeq" id="WP_006659641.1">
    <property type="nucleotide sequence ID" value="NZ_ABXW01000052.1"/>
</dbReference>
<feature type="domain" description="HTH lysR-type" evidence="6">
    <location>
        <begin position="9"/>
        <end position="66"/>
    </location>
</feature>
<dbReference type="GO" id="GO:0003700">
    <property type="term" value="F:DNA-binding transcription factor activity"/>
    <property type="evidence" value="ECO:0007669"/>
    <property type="project" value="InterPro"/>
</dbReference>
<dbReference type="FunFam" id="1.10.10.10:FF:000038">
    <property type="entry name" value="Glycine cleavage system transcriptional activator"/>
    <property type="match status" value="1"/>
</dbReference>
<comment type="caution">
    <text evidence="7">The sequence shown here is derived from an EMBL/GenBank/DDBJ whole genome shotgun (WGS) entry which is preliminary data.</text>
</comment>
<dbReference type="GO" id="GO:0043565">
    <property type="term" value="F:sequence-specific DNA binding"/>
    <property type="evidence" value="ECO:0007669"/>
    <property type="project" value="TreeGrafter"/>
</dbReference>
<reference evidence="7 8" key="2">
    <citation type="submission" date="2008-10" db="EMBL/GenBank/DDBJ databases">
        <authorList>
            <person name="Fulton L."/>
            <person name="Clifton S."/>
            <person name="Fulton B."/>
            <person name="Xu J."/>
            <person name="Minx P."/>
            <person name="Pepin K.H."/>
            <person name="Johnson M."/>
            <person name="Bhonagiri V."/>
            <person name="Nash W.E."/>
            <person name="Mardis E.R."/>
            <person name="Wilson R.K."/>
        </authorList>
    </citation>
    <scope>NUCLEOTIDE SEQUENCE [LARGE SCALE GENOMIC DNA]</scope>
    <source>
        <strain evidence="7 8">DSM 30120</strain>
    </source>
</reference>
<dbReference type="Proteomes" id="UP000003729">
    <property type="component" value="Unassembled WGS sequence"/>
</dbReference>
<dbReference type="SUPFAM" id="SSF53850">
    <property type="entry name" value="Periplasmic binding protein-like II"/>
    <property type="match status" value="1"/>
</dbReference>
<dbReference type="GO" id="GO:0006351">
    <property type="term" value="P:DNA-templated transcription"/>
    <property type="evidence" value="ECO:0007669"/>
    <property type="project" value="TreeGrafter"/>
</dbReference>
<evidence type="ECO:0000256" key="5">
    <source>
        <dbReference type="ARBA" id="ARBA00023163"/>
    </source>
</evidence>